<feature type="domain" description="STAS" evidence="3">
    <location>
        <begin position="20"/>
        <end position="119"/>
    </location>
</feature>
<evidence type="ECO:0000256" key="2">
    <source>
        <dbReference type="RuleBase" id="RU003749"/>
    </source>
</evidence>
<dbReference type="PANTHER" id="PTHR33495">
    <property type="entry name" value="ANTI-SIGMA FACTOR ANTAGONIST TM_1081-RELATED-RELATED"/>
    <property type="match status" value="1"/>
</dbReference>
<dbReference type="InterPro" id="IPR002645">
    <property type="entry name" value="STAS_dom"/>
</dbReference>
<dbReference type="Proteomes" id="UP001501666">
    <property type="component" value="Unassembled WGS sequence"/>
</dbReference>
<evidence type="ECO:0000313" key="4">
    <source>
        <dbReference type="EMBL" id="GAA2691157.1"/>
    </source>
</evidence>
<accession>A0ABN3T1H9</accession>
<dbReference type="Pfam" id="PF01740">
    <property type="entry name" value="STAS"/>
    <property type="match status" value="1"/>
</dbReference>
<dbReference type="InterPro" id="IPR036513">
    <property type="entry name" value="STAS_dom_sf"/>
</dbReference>
<dbReference type="CDD" id="cd07043">
    <property type="entry name" value="STAS_anti-anti-sigma_factors"/>
    <property type="match status" value="1"/>
</dbReference>
<dbReference type="InterPro" id="IPR003658">
    <property type="entry name" value="Anti-sigma_ant"/>
</dbReference>
<sequence length="121" mass="12994">MPLDQPYTVSLSLGLQGKCLIARLSGELDFNGTPMVRDRIARAIEAADPPLLIIDMADVTLCDSAGLSLFVSVHRSIKVLGGRLVVTGLQGRCLDVFTITGMTKLLDVRPTAEMAIDELNP</sequence>
<evidence type="ECO:0000259" key="3">
    <source>
        <dbReference type="PROSITE" id="PS50801"/>
    </source>
</evidence>
<dbReference type="EMBL" id="BAAATE010000033">
    <property type="protein sequence ID" value="GAA2691157.1"/>
    <property type="molecule type" value="Genomic_DNA"/>
</dbReference>
<gene>
    <name evidence="4" type="primary">spoIIAA_2</name>
    <name evidence="4" type="ORF">GCM10010412_081210</name>
</gene>
<proteinExistence type="inferred from homology"/>
<protein>
    <recommendedName>
        <fullName evidence="2">Anti-sigma factor antagonist</fullName>
    </recommendedName>
</protein>
<dbReference type="PROSITE" id="PS50801">
    <property type="entry name" value="STAS"/>
    <property type="match status" value="1"/>
</dbReference>
<organism evidence="4 5">
    <name type="scientific">Nonomuraea recticatena</name>
    <dbReference type="NCBI Taxonomy" id="46178"/>
    <lineage>
        <taxon>Bacteria</taxon>
        <taxon>Bacillati</taxon>
        <taxon>Actinomycetota</taxon>
        <taxon>Actinomycetes</taxon>
        <taxon>Streptosporangiales</taxon>
        <taxon>Streptosporangiaceae</taxon>
        <taxon>Nonomuraea</taxon>
    </lineage>
</organism>
<evidence type="ECO:0000313" key="5">
    <source>
        <dbReference type="Proteomes" id="UP001501666"/>
    </source>
</evidence>
<name>A0ABN3T1H9_9ACTN</name>
<evidence type="ECO:0000256" key="1">
    <source>
        <dbReference type="ARBA" id="ARBA00009013"/>
    </source>
</evidence>
<comment type="similarity">
    <text evidence="1 2">Belongs to the anti-sigma-factor antagonist family.</text>
</comment>
<dbReference type="Gene3D" id="3.30.750.24">
    <property type="entry name" value="STAS domain"/>
    <property type="match status" value="1"/>
</dbReference>
<comment type="caution">
    <text evidence="4">The sequence shown here is derived from an EMBL/GenBank/DDBJ whole genome shotgun (WGS) entry which is preliminary data.</text>
</comment>
<dbReference type="NCBIfam" id="TIGR00377">
    <property type="entry name" value="ant_ant_sig"/>
    <property type="match status" value="1"/>
</dbReference>
<dbReference type="RefSeq" id="WP_346119800.1">
    <property type="nucleotide sequence ID" value="NZ_BAAATE010000033.1"/>
</dbReference>
<reference evidence="4 5" key="1">
    <citation type="journal article" date="2019" name="Int. J. Syst. Evol. Microbiol.">
        <title>The Global Catalogue of Microorganisms (GCM) 10K type strain sequencing project: providing services to taxonomists for standard genome sequencing and annotation.</title>
        <authorList>
            <consortium name="The Broad Institute Genomics Platform"/>
            <consortium name="The Broad Institute Genome Sequencing Center for Infectious Disease"/>
            <person name="Wu L."/>
            <person name="Ma J."/>
        </authorList>
    </citation>
    <scope>NUCLEOTIDE SEQUENCE [LARGE SCALE GENOMIC DNA]</scope>
    <source>
        <strain evidence="4 5">JCM 6835</strain>
    </source>
</reference>
<keyword evidence="5" id="KW-1185">Reference proteome</keyword>
<dbReference type="SUPFAM" id="SSF52091">
    <property type="entry name" value="SpoIIaa-like"/>
    <property type="match status" value="1"/>
</dbReference>